<feature type="transmembrane region" description="Helical" evidence="9">
    <location>
        <begin position="700"/>
        <end position="720"/>
    </location>
</feature>
<organism evidence="12 13">
    <name type="scientific">Castilleja foliolosa</name>
    <dbReference type="NCBI Taxonomy" id="1961234"/>
    <lineage>
        <taxon>Eukaryota</taxon>
        <taxon>Viridiplantae</taxon>
        <taxon>Streptophyta</taxon>
        <taxon>Embryophyta</taxon>
        <taxon>Tracheophyta</taxon>
        <taxon>Spermatophyta</taxon>
        <taxon>Magnoliopsida</taxon>
        <taxon>eudicotyledons</taxon>
        <taxon>Gunneridae</taxon>
        <taxon>Pentapetalae</taxon>
        <taxon>asterids</taxon>
        <taxon>lamiids</taxon>
        <taxon>Lamiales</taxon>
        <taxon>Orobanchaceae</taxon>
        <taxon>Pedicularideae</taxon>
        <taxon>Castillejinae</taxon>
        <taxon>Castilleja</taxon>
    </lineage>
</organism>
<feature type="transmembrane region" description="Helical" evidence="9">
    <location>
        <begin position="646"/>
        <end position="667"/>
    </location>
</feature>
<evidence type="ECO:0000256" key="7">
    <source>
        <dbReference type="ARBA" id="ARBA00023065"/>
    </source>
</evidence>
<protein>
    <recommendedName>
        <fullName evidence="11">EF-hand domain-containing protein</fullName>
    </recommendedName>
</protein>
<evidence type="ECO:0000313" key="12">
    <source>
        <dbReference type="EMBL" id="KAL3652603.1"/>
    </source>
</evidence>
<dbReference type="InterPro" id="IPR018247">
    <property type="entry name" value="EF_Hand_1_Ca_BS"/>
</dbReference>
<feature type="transmembrane region" description="Helical" evidence="9">
    <location>
        <begin position="568"/>
        <end position="589"/>
    </location>
</feature>
<dbReference type="GO" id="GO:0012505">
    <property type="term" value="C:endomembrane system"/>
    <property type="evidence" value="ECO:0007669"/>
    <property type="project" value="UniProtKB-SubCell"/>
</dbReference>
<evidence type="ECO:0000313" key="13">
    <source>
        <dbReference type="Proteomes" id="UP001632038"/>
    </source>
</evidence>
<dbReference type="Pfam" id="PF13499">
    <property type="entry name" value="EF-hand_7"/>
    <property type="match status" value="2"/>
</dbReference>
<evidence type="ECO:0000256" key="5">
    <source>
        <dbReference type="ARBA" id="ARBA00022837"/>
    </source>
</evidence>
<dbReference type="SMART" id="SM00054">
    <property type="entry name" value="EFh"/>
    <property type="match status" value="4"/>
</dbReference>
<accession>A0ABD3EDU6</accession>
<dbReference type="Pfam" id="PF01699">
    <property type="entry name" value="Na_Ca_ex"/>
    <property type="match status" value="1"/>
</dbReference>
<keyword evidence="5" id="KW-0106">Calcium</keyword>
<gene>
    <name evidence="12" type="ORF">CASFOL_002284</name>
</gene>
<dbReference type="PROSITE" id="PS00018">
    <property type="entry name" value="EF_HAND_1"/>
    <property type="match status" value="3"/>
</dbReference>
<feature type="transmembrane region" description="Helical" evidence="9">
    <location>
        <begin position="674"/>
        <end position="694"/>
    </location>
</feature>
<dbReference type="PANTHER" id="PTHR31503">
    <property type="entry name" value="VACUOLAR CALCIUM ION TRANSPORTER"/>
    <property type="match status" value="1"/>
</dbReference>
<keyword evidence="3" id="KW-0050">Antiport</keyword>
<reference evidence="13" key="1">
    <citation type="journal article" date="2024" name="IScience">
        <title>Strigolactones Initiate the Formation of Haustorium-like Structures in Castilleja.</title>
        <authorList>
            <person name="Buerger M."/>
            <person name="Peterson D."/>
            <person name="Chory J."/>
        </authorList>
    </citation>
    <scope>NUCLEOTIDE SEQUENCE [LARGE SCALE GENOMIC DNA]</scope>
</reference>
<keyword evidence="13" id="KW-1185">Reference proteome</keyword>
<evidence type="ECO:0000256" key="3">
    <source>
        <dbReference type="ARBA" id="ARBA00022449"/>
    </source>
</evidence>
<dbReference type="GO" id="GO:0015368">
    <property type="term" value="F:calcium:monoatomic cation antiporter activity"/>
    <property type="evidence" value="ECO:0007669"/>
    <property type="project" value="UniProtKB-ARBA"/>
</dbReference>
<comment type="subcellular location">
    <subcellularLocation>
        <location evidence="1">Endomembrane system</location>
        <topology evidence="1">Multi-pass membrane protein</topology>
    </subcellularLocation>
</comment>
<dbReference type="GO" id="GO:0016020">
    <property type="term" value="C:membrane"/>
    <property type="evidence" value="ECO:0007669"/>
    <property type="project" value="UniProtKB-ARBA"/>
</dbReference>
<dbReference type="Gene3D" id="1.10.238.10">
    <property type="entry name" value="EF-hand"/>
    <property type="match status" value="2"/>
</dbReference>
<feature type="transmembrane region" description="Helical" evidence="9">
    <location>
        <begin position="216"/>
        <end position="234"/>
    </location>
</feature>
<comment type="caution">
    <text evidence="12">The sequence shown here is derived from an EMBL/GenBank/DDBJ whole genome shotgun (WGS) entry which is preliminary data.</text>
</comment>
<evidence type="ECO:0000256" key="10">
    <source>
        <dbReference type="SAM" id="SignalP"/>
    </source>
</evidence>
<dbReference type="PROSITE" id="PS50222">
    <property type="entry name" value="EF_HAND_2"/>
    <property type="match status" value="3"/>
</dbReference>
<evidence type="ECO:0000256" key="1">
    <source>
        <dbReference type="ARBA" id="ARBA00004127"/>
    </source>
</evidence>
<keyword evidence="10" id="KW-0732">Signal</keyword>
<feature type="domain" description="EF-hand" evidence="11">
    <location>
        <begin position="365"/>
        <end position="400"/>
    </location>
</feature>
<keyword evidence="2" id="KW-0813">Transport</keyword>
<feature type="chain" id="PRO_5044768603" description="EF-hand domain-containing protein" evidence="10">
    <location>
        <begin position="21"/>
        <end position="726"/>
    </location>
</feature>
<sequence length="726" mass="82004">MEKFILLLYFLMLLATGSTGRPTPNNSSSELVSDGLDKFRNKNSVIGFKGISLESAKEDDHCEQMYGFLPCSKSISGHVFLILVYEYLLFHGESYVAGGGERIFKILGPGVFGACAFQIIGSLPEALILLASGLLSNKEGAQELVLTGVGLVAGSSILLLTLLWGTCVILGTRDFPNYLHNSPSSSSDSTKQNPLETLFSTLWPGYGVVTDAWTCYTARIMLVSVIPFTIIQIPRLFSLSFFWERIFILATLVISVTFLISYFFYQVFGNDSETMCTEFLKVQLFQPWIQRRQLLYIKHSHLVVDILKHMQNRTMGRLFTDDGAPNLSVIRSIFEETDQDADKTLTAAELKDFLREIKFRRLHSDKDKVSDDIMKEFDKNNDTKINVDEFVQGIGKWIEEAKKDSGKTYDLKEVLRPWIEKKREEREMMKNIVPGILEHFRASVHGNLLTENGTPDLPAIKRLFKDIDHDGDDFVSYSELRDLTMNIKFGNVAHDTDVAASKIMEELDLSGDQLINEDEFVIGLSRWLDTSYVDQTSLTSQENKDSDYKKDWEKTDKLVKDKFIDKSVLAWTKAISLVLLGIIMLGLLAEPLIHSVQNLSNAAMIPSFFIAFIFVPIATNARISISAISEARRKKTNITSLTFSEIYSTVLMNNLLGFSVLLSLIYFRGLSWNFSIEILMVLIVTAVMGCLASFSNVYPVWTSVFAYMLYPLSLVLVYVLGDFKWL</sequence>
<feature type="domain" description="EF-hand" evidence="11">
    <location>
        <begin position="455"/>
        <end position="490"/>
    </location>
</feature>
<dbReference type="PANTHER" id="PTHR31503:SF79">
    <property type="entry name" value="CALCIUM-BINDING EF-HAND PROTEIN"/>
    <property type="match status" value="1"/>
</dbReference>
<feature type="transmembrane region" description="Helical" evidence="9">
    <location>
        <begin position="601"/>
        <end position="619"/>
    </location>
</feature>
<dbReference type="SUPFAM" id="SSF47473">
    <property type="entry name" value="EF-hand"/>
    <property type="match status" value="1"/>
</dbReference>
<dbReference type="InterPro" id="IPR002048">
    <property type="entry name" value="EF_hand_dom"/>
</dbReference>
<evidence type="ECO:0000256" key="4">
    <source>
        <dbReference type="ARBA" id="ARBA00022692"/>
    </source>
</evidence>
<evidence type="ECO:0000256" key="8">
    <source>
        <dbReference type="ARBA" id="ARBA00023136"/>
    </source>
</evidence>
<dbReference type="AlphaFoldDB" id="A0ABD3EDU6"/>
<dbReference type="InterPro" id="IPR011992">
    <property type="entry name" value="EF-hand-dom_pair"/>
</dbReference>
<evidence type="ECO:0000256" key="9">
    <source>
        <dbReference type="SAM" id="Phobius"/>
    </source>
</evidence>
<dbReference type="EMBL" id="JAVIJP010000005">
    <property type="protein sequence ID" value="KAL3652603.1"/>
    <property type="molecule type" value="Genomic_DNA"/>
</dbReference>
<keyword evidence="7" id="KW-0406">Ion transport</keyword>
<feature type="signal peptide" evidence="10">
    <location>
        <begin position="1"/>
        <end position="20"/>
    </location>
</feature>
<feature type="domain" description="EF-hand" evidence="11">
    <location>
        <begin position="325"/>
        <end position="360"/>
    </location>
</feature>
<evidence type="ECO:0000256" key="2">
    <source>
        <dbReference type="ARBA" id="ARBA00022448"/>
    </source>
</evidence>
<feature type="transmembrane region" description="Helical" evidence="9">
    <location>
        <begin position="111"/>
        <end position="132"/>
    </location>
</feature>
<keyword evidence="8 9" id="KW-0472">Membrane</keyword>
<dbReference type="InterPro" id="IPR004713">
    <property type="entry name" value="CaH_exchang"/>
</dbReference>
<dbReference type="Proteomes" id="UP001632038">
    <property type="component" value="Unassembled WGS sequence"/>
</dbReference>
<feature type="transmembrane region" description="Helical" evidence="9">
    <location>
        <begin position="246"/>
        <end position="265"/>
    </location>
</feature>
<keyword evidence="6 9" id="KW-1133">Transmembrane helix</keyword>
<proteinExistence type="predicted"/>
<feature type="transmembrane region" description="Helical" evidence="9">
    <location>
        <begin position="144"/>
        <end position="171"/>
    </location>
</feature>
<evidence type="ECO:0000256" key="6">
    <source>
        <dbReference type="ARBA" id="ARBA00022989"/>
    </source>
</evidence>
<name>A0ABD3EDU6_9LAMI</name>
<dbReference type="InterPro" id="IPR004837">
    <property type="entry name" value="NaCa_Exmemb"/>
</dbReference>
<keyword evidence="4 9" id="KW-0812">Transmembrane</keyword>
<evidence type="ECO:0000259" key="11">
    <source>
        <dbReference type="PROSITE" id="PS50222"/>
    </source>
</evidence>